<keyword evidence="4" id="KW-0488">Methylation</keyword>
<keyword evidence="6 9" id="KW-0812">Transmembrane</keyword>
<evidence type="ECO:0000256" key="2">
    <source>
        <dbReference type="ARBA" id="ARBA00008358"/>
    </source>
</evidence>
<organism evidence="10">
    <name type="scientific">Geoalkalibacter subterraneus</name>
    <dbReference type="NCBI Taxonomy" id="483547"/>
    <lineage>
        <taxon>Bacteria</taxon>
        <taxon>Pseudomonadati</taxon>
        <taxon>Thermodesulfobacteriota</taxon>
        <taxon>Desulfuromonadia</taxon>
        <taxon>Desulfuromonadales</taxon>
        <taxon>Geoalkalibacteraceae</taxon>
        <taxon>Geoalkalibacter</taxon>
    </lineage>
</organism>
<dbReference type="GO" id="GO:0005886">
    <property type="term" value="C:plasma membrane"/>
    <property type="evidence" value="ECO:0007669"/>
    <property type="project" value="UniProtKB-SubCell"/>
</dbReference>
<dbReference type="InterPro" id="IPR012902">
    <property type="entry name" value="N_methyl_site"/>
</dbReference>
<proteinExistence type="inferred from homology"/>
<protein>
    <submittedName>
        <fullName evidence="10">Prepilin-type N-terminal cleavage/methylation domain-containing protein</fullName>
    </submittedName>
</protein>
<keyword evidence="3" id="KW-1003">Cell membrane</keyword>
<keyword evidence="7 9" id="KW-1133">Transmembrane helix</keyword>
<feature type="transmembrane region" description="Helical" evidence="9">
    <location>
        <begin position="21"/>
        <end position="43"/>
    </location>
</feature>
<comment type="similarity">
    <text evidence="2">Belongs to the GSP I family.</text>
</comment>
<keyword evidence="5" id="KW-0997">Cell inner membrane</keyword>
<evidence type="ECO:0000256" key="9">
    <source>
        <dbReference type="SAM" id="Phobius"/>
    </source>
</evidence>
<dbReference type="NCBIfam" id="TIGR02532">
    <property type="entry name" value="IV_pilin_GFxxxE"/>
    <property type="match status" value="1"/>
</dbReference>
<gene>
    <name evidence="10" type="ORF">ENN94_04675</name>
</gene>
<comment type="caution">
    <text evidence="10">The sequence shown here is derived from an EMBL/GenBank/DDBJ whole genome shotgun (WGS) entry which is preliminary data.</text>
</comment>
<evidence type="ECO:0000256" key="1">
    <source>
        <dbReference type="ARBA" id="ARBA00004377"/>
    </source>
</evidence>
<evidence type="ECO:0000313" key="10">
    <source>
        <dbReference type="EMBL" id="HDR46977.1"/>
    </source>
</evidence>
<evidence type="ECO:0000256" key="8">
    <source>
        <dbReference type="ARBA" id="ARBA00023136"/>
    </source>
</evidence>
<dbReference type="EMBL" id="DSDO01000325">
    <property type="protein sequence ID" value="HDR46977.1"/>
    <property type="molecule type" value="Genomic_DNA"/>
</dbReference>
<keyword evidence="8 9" id="KW-0472">Membrane</keyword>
<accession>A0A831LHH4</accession>
<dbReference type="AlphaFoldDB" id="A0A831LHH4"/>
<dbReference type="Pfam" id="PF07963">
    <property type="entry name" value="N_methyl"/>
    <property type="match status" value="1"/>
</dbReference>
<dbReference type="PROSITE" id="PS00409">
    <property type="entry name" value="PROKAR_NTER_METHYL"/>
    <property type="match status" value="1"/>
</dbReference>
<dbReference type="GO" id="GO:0015628">
    <property type="term" value="P:protein secretion by the type II secretion system"/>
    <property type="evidence" value="ECO:0007669"/>
    <property type="project" value="InterPro"/>
</dbReference>
<name>A0A831LHH4_9BACT</name>
<comment type="subcellular location">
    <subcellularLocation>
        <location evidence="1">Cell inner membrane</location>
        <topology evidence="1">Single-pass membrane protein</topology>
    </subcellularLocation>
</comment>
<evidence type="ECO:0000256" key="6">
    <source>
        <dbReference type="ARBA" id="ARBA00022692"/>
    </source>
</evidence>
<dbReference type="Proteomes" id="UP000886162">
    <property type="component" value="Unassembled WGS sequence"/>
</dbReference>
<evidence type="ECO:0000256" key="5">
    <source>
        <dbReference type="ARBA" id="ARBA00022519"/>
    </source>
</evidence>
<sequence length="139" mass="15943">MMAIVNCPEQRIDRNRDRGFTLLEVMIALVIMGTALVALLSLANRSIGVRAEVQRVTHATLLAEQKMTEVETFYQLGRGREIENEGVFEEPFEVYRWEIGFADTMLPSIQQVNVMVRWGPTEKSEYVEINSFVFRESAL</sequence>
<evidence type="ECO:0000256" key="4">
    <source>
        <dbReference type="ARBA" id="ARBA00022481"/>
    </source>
</evidence>
<dbReference type="InterPro" id="IPR010052">
    <property type="entry name" value="T2SS_protein-GspI"/>
</dbReference>
<dbReference type="PANTHER" id="PTHR38779">
    <property type="entry name" value="TYPE II SECRETION SYSTEM PROTEIN I-RELATED"/>
    <property type="match status" value="1"/>
</dbReference>
<evidence type="ECO:0000256" key="3">
    <source>
        <dbReference type="ARBA" id="ARBA00022475"/>
    </source>
</evidence>
<dbReference type="GO" id="GO:0015627">
    <property type="term" value="C:type II protein secretion system complex"/>
    <property type="evidence" value="ECO:0007669"/>
    <property type="project" value="InterPro"/>
</dbReference>
<reference evidence="10" key="1">
    <citation type="journal article" date="2020" name="mSystems">
        <title>Genome- and Community-Level Interaction Insights into Carbon Utilization and Element Cycling Functions of Hydrothermarchaeota in Hydrothermal Sediment.</title>
        <authorList>
            <person name="Zhou Z."/>
            <person name="Liu Y."/>
            <person name="Xu W."/>
            <person name="Pan J."/>
            <person name="Luo Z.H."/>
            <person name="Li M."/>
        </authorList>
    </citation>
    <scope>NUCLEOTIDE SEQUENCE [LARGE SCALE GENOMIC DNA]</scope>
    <source>
        <strain evidence="10">SpSt-1220</strain>
    </source>
</reference>
<evidence type="ECO:0000256" key="7">
    <source>
        <dbReference type="ARBA" id="ARBA00022989"/>
    </source>
</evidence>
<dbReference type="PANTHER" id="PTHR38779:SF2">
    <property type="entry name" value="TYPE II SECRETION SYSTEM PROTEIN I-RELATED"/>
    <property type="match status" value="1"/>
</dbReference>